<gene>
    <name evidence="1" type="ORF">Fmac_010503</name>
</gene>
<evidence type="ECO:0000313" key="2">
    <source>
        <dbReference type="Proteomes" id="UP001603857"/>
    </source>
</evidence>
<comment type="caution">
    <text evidence="1">The sequence shown here is derived from an EMBL/GenBank/DDBJ whole genome shotgun (WGS) entry which is preliminary data.</text>
</comment>
<sequence>MKFKDLRLPSNNKNKHHVMILTEIHILPNHIVECSPTSTFALNSTVINSI</sequence>
<dbReference type="Proteomes" id="UP001603857">
    <property type="component" value="Unassembled WGS sequence"/>
</dbReference>
<accession>A0ABD1MJS1</accession>
<proteinExistence type="predicted"/>
<name>A0ABD1MJS1_9FABA</name>
<dbReference type="AlphaFoldDB" id="A0ABD1MJS1"/>
<keyword evidence="2" id="KW-1185">Reference proteome</keyword>
<organism evidence="1 2">
    <name type="scientific">Flemingia macrophylla</name>
    <dbReference type="NCBI Taxonomy" id="520843"/>
    <lineage>
        <taxon>Eukaryota</taxon>
        <taxon>Viridiplantae</taxon>
        <taxon>Streptophyta</taxon>
        <taxon>Embryophyta</taxon>
        <taxon>Tracheophyta</taxon>
        <taxon>Spermatophyta</taxon>
        <taxon>Magnoliopsida</taxon>
        <taxon>eudicotyledons</taxon>
        <taxon>Gunneridae</taxon>
        <taxon>Pentapetalae</taxon>
        <taxon>rosids</taxon>
        <taxon>fabids</taxon>
        <taxon>Fabales</taxon>
        <taxon>Fabaceae</taxon>
        <taxon>Papilionoideae</taxon>
        <taxon>50 kb inversion clade</taxon>
        <taxon>NPAAA clade</taxon>
        <taxon>indigoferoid/millettioid clade</taxon>
        <taxon>Phaseoleae</taxon>
        <taxon>Flemingia</taxon>
    </lineage>
</organism>
<evidence type="ECO:0000313" key="1">
    <source>
        <dbReference type="EMBL" id="KAL2336057.1"/>
    </source>
</evidence>
<dbReference type="EMBL" id="JBGMDY010000004">
    <property type="protein sequence ID" value="KAL2336057.1"/>
    <property type="molecule type" value="Genomic_DNA"/>
</dbReference>
<reference evidence="1 2" key="1">
    <citation type="submission" date="2024-08" db="EMBL/GenBank/DDBJ databases">
        <title>Insights into the chromosomal genome structure of Flemingia macrophylla.</title>
        <authorList>
            <person name="Ding Y."/>
            <person name="Zhao Y."/>
            <person name="Bi W."/>
            <person name="Wu M."/>
            <person name="Zhao G."/>
            <person name="Gong Y."/>
            <person name="Li W."/>
            <person name="Zhang P."/>
        </authorList>
    </citation>
    <scope>NUCLEOTIDE SEQUENCE [LARGE SCALE GENOMIC DNA]</scope>
    <source>
        <strain evidence="1">DYQJB</strain>
        <tissue evidence="1">Leaf</tissue>
    </source>
</reference>
<protein>
    <submittedName>
        <fullName evidence="1">Uncharacterized protein</fullName>
    </submittedName>
</protein>